<reference evidence="1" key="1">
    <citation type="submission" date="2017-10" db="EMBL/GenBank/DDBJ databases">
        <title>Ascovirus isolated from Spodoptera litura (Noctuidae: Lepidoptera) transmitted by generalist endoparasitoid Meteorus pulchricornis (Braconidae: Hymenoptera).</title>
        <authorList>
            <person name="Arai E."/>
            <person name="Ishii K."/>
            <person name="Ishii H."/>
            <person name="Kunimi Y."/>
            <person name="Inoue M.N."/>
            <person name="Makiyama N."/>
            <person name="Sagawa S."/>
            <person name="Nakai M."/>
        </authorList>
    </citation>
    <scope>NUCLEOTIDE SEQUENCE [LARGE SCALE GENOMIC DNA]</scope>
    <source>
        <strain evidence="1">ENT01</strain>
    </source>
</reference>
<sequence>MTSKRFIDYFTCIMSLVVVPGNFRGDDVRPELSTFVLSYTRQIGNGEDANANVEINCGHRWSYNSLTDGGAFAITGILARDVSMRILITTYDYSGVQQRRLLYWLEDNRFDLLTVDGNDARISPMYSFHSRDDDEIRRATTLANDRIFSMLDNEIHLTIDSSDHQHVLQIYNRFGGRIMDVIVSDLGTFNGPIPNDADHYMFKFARDTIRELGKYKSTVTIEIVDDNHFEHNVECVLDTKVFDVPPVIHGEIFYGPFDVTGLHSYAGPPSLSIIVSNHPSNGSQSKVEEILKVSRDIYIENKARSYADELGDRYMSNYVPHDDGNVELDDLQLIQPLEEVSRTPSPTAVEVNTLARRSSASQSIGDIDKNDIDNLPPVYMCGAGLSSNACAVPSTRQTLGLVIKSKRNEQPQNSSSFDKIHKNRESTTNIAEDIEREPAYLKRIRSHVDDNEDLAPSKRMRPTTADVDNAQPTITVDDLKDVSKLTMVRMKAYLKKNTNLYGVTRYDREKLVNVTRRTVLDAARQKKKSETTDASSVSPRVLPRHIRCMDESQNYFVIKVMSKLVDCSRTRQHPLRAISKYRAELEGVADNIKKPEFRCRMCKKDGMWKNVTYGNCGHSVICWQCDRATFGALAGDVVKRCLACQEVVTSTYSYRTFMF</sequence>
<name>A0A2Z5UZA7_9VIRU</name>
<proteinExistence type="predicted"/>
<accession>A0A2Z5UZA7</accession>
<protein>
    <submittedName>
        <fullName evidence="1">Uncharacterized protein</fullName>
    </submittedName>
</protein>
<organism evidence="1">
    <name type="scientific">Heliothis virescens ascovirus 3j</name>
    <dbReference type="NCBI Taxonomy" id="1561067"/>
    <lineage>
        <taxon>Viruses</taxon>
        <taxon>Varidnaviria</taxon>
        <taxon>Bamfordvirae</taxon>
        <taxon>Nucleocytoviricota</taxon>
        <taxon>Megaviricetes</taxon>
        <taxon>Pimascovirales</taxon>
        <taxon>Pimascovirales incertae sedis</taxon>
        <taxon>Ascoviridae</taxon>
        <taxon>Ascovirus</taxon>
    </lineage>
</organism>
<dbReference type="Gene3D" id="3.30.40.10">
    <property type="entry name" value="Zinc/RING finger domain, C3HC4 (zinc finger)"/>
    <property type="match status" value="1"/>
</dbReference>
<dbReference type="Proteomes" id="UP000317522">
    <property type="component" value="Segment"/>
</dbReference>
<dbReference type="InterPro" id="IPR013083">
    <property type="entry name" value="Znf_RING/FYVE/PHD"/>
</dbReference>
<dbReference type="EMBL" id="LC332918">
    <property type="protein sequence ID" value="BBB16491.1"/>
    <property type="molecule type" value="Genomic_DNA"/>
</dbReference>
<evidence type="ECO:0000313" key="1">
    <source>
        <dbReference type="EMBL" id="BBB16491.1"/>
    </source>
</evidence>